<dbReference type="InterPro" id="IPR011992">
    <property type="entry name" value="EF-hand-dom_pair"/>
</dbReference>
<keyword evidence="2" id="KW-1133">Transmembrane helix</keyword>
<keyword evidence="2" id="KW-0472">Membrane</keyword>
<protein>
    <recommendedName>
        <fullName evidence="3">EF-hand domain-containing protein</fullName>
    </recommendedName>
</protein>
<dbReference type="Proteomes" id="UP000828390">
    <property type="component" value="Unassembled WGS sequence"/>
</dbReference>
<accession>A0A9D4N9I2</accession>
<dbReference type="Gene3D" id="1.10.238.10">
    <property type="entry name" value="EF-hand"/>
    <property type="match status" value="1"/>
</dbReference>
<reference evidence="4" key="2">
    <citation type="submission" date="2020-11" db="EMBL/GenBank/DDBJ databases">
        <authorList>
            <person name="McCartney M.A."/>
            <person name="Auch B."/>
            <person name="Kono T."/>
            <person name="Mallez S."/>
            <person name="Becker A."/>
            <person name="Gohl D.M."/>
            <person name="Silverstein K.A.T."/>
            <person name="Koren S."/>
            <person name="Bechman K.B."/>
            <person name="Herman A."/>
            <person name="Abrahante J.E."/>
            <person name="Garbe J."/>
        </authorList>
    </citation>
    <scope>NUCLEOTIDE SEQUENCE</scope>
    <source>
        <strain evidence="4">Duluth1</strain>
        <tissue evidence="4">Whole animal</tissue>
    </source>
</reference>
<evidence type="ECO:0000256" key="2">
    <source>
        <dbReference type="SAM" id="Phobius"/>
    </source>
</evidence>
<sequence length="126" mass="14621">MHTSVTVYRLSVYVSLCLTVFSMYVPEMIDNGRKSRTITLATDDDLHQPYRIQRSSDADGDGSWRKRASAYNVFSNMMSRHADKHKNDKAFVDRLFNIFDLDGDRVIERREFKAVLQILGIVSHNF</sequence>
<evidence type="ECO:0000313" key="5">
    <source>
        <dbReference type="Proteomes" id="UP000828390"/>
    </source>
</evidence>
<dbReference type="GO" id="GO:0005509">
    <property type="term" value="F:calcium ion binding"/>
    <property type="evidence" value="ECO:0007669"/>
    <property type="project" value="InterPro"/>
</dbReference>
<dbReference type="InterPro" id="IPR002048">
    <property type="entry name" value="EF_hand_dom"/>
</dbReference>
<gene>
    <name evidence="4" type="ORF">DPMN_014382</name>
</gene>
<reference evidence="4" key="1">
    <citation type="journal article" date="2019" name="bioRxiv">
        <title>The Genome of the Zebra Mussel, Dreissena polymorpha: A Resource for Invasive Species Research.</title>
        <authorList>
            <person name="McCartney M.A."/>
            <person name="Auch B."/>
            <person name="Kono T."/>
            <person name="Mallez S."/>
            <person name="Zhang Y."/>
            <person name="Obille A."/>
            <person name="Becker A."/>
            <person name="Abrahante J.E."/>
            <person name="Garbe J."/>
            <person name="Badalamenti J.P."/>
            <person name="Herman A."/>
            <person name="Mangelson H."/>
            <person name="Liachko I."/>
            <person name="Sullivan S."/>
            <person name="Sone E.D."/>
            <person name="Koren S."/>
            <person name="Silverstein K.A.T."/>
            <person name="Beckman K.B."/>
            <person name="Gohl D.M."/>
        </authorList>
    </citation>
    <scope>NUCLEOTIDE SEQUENCE</scope>
    <source>
        <strain evidence="4">Duluth1</strain>
        <tissue evidence="4">Whole animal</tissue>
    </source>
</reference>
<organism evidence="4 5">
    <name type="scientific">Dreissena polymorpha</name>
    <name type="common">Zebra mussel</name>
    <name type="synonym">Mytilus polymorpha</name>
    <dbReference type="NCBI Taxonomy" id="45954"/>
    <lineage>
        <taxon>Eukaryota</taxon>
        <taxon>Metazoa</taxon>
        <taxon>Spiralia</taxon>
        <taxon>Lophotrochozoa</taxon>
        <taxon>Mollusca</taxon>
        <taxon>Bivalvia</taxon>
        <taxon>Autobranchia</taxon>
        <taxon>Heteroconchia</taxon>
        <taxon>Euheterodonta</taxon>
        <taxon>Imparidentia</taxon>
        <taxon>Neoheterodontei</taxon>
        <taxon>Myida</taxon>
        <taxon>Dreissenoidea</taxon>
        <taxon>Dreissenidae</taxon>
        <taxon>Dreissena</taxon>
    </lineage>
</organism>
<feature type="domain" description="EF-hand" evidence="3">
    <location>
        <begin position="87"/>
        <end position="122"/>
    </location>
</feature>
<keyword evidence="5" id="KW-1185">Reference proteome</keyword>
<name>A0A9D4N9I2_DREPO</name>
<evidence type="ECO:0000259" key="3">
    <source>
        <dbReference type="PROSITE" id="PS50222"/>
    </source>
</evidence>
<dbReference type="AlphaFoldDB" id="A0A9D4N9I2"/>
<dbReference type="SUPFAM" id="SSF47473">
    <property type="entry name" value="EF-hand"/>
    <property type="match status" value="1"/>
</dbReference>
<keyword evidence="1" id="KW-0106">Calcium</keyword>
<feature type="transmembrane region" description="Helical" evidence="2">
    <location>
        <begin position="6"/>
        <end position="26"/>
    </location>
</feature>
<dbReference type="PROSITE" id="PS00018">
    <property type="entry name" value="EF_HAND_1"/>
    <property type="match status" value="1"/>
</dbReference>
<keyword evidence="2" id="KW-0812">Transmembrane</keyword>
<evidence type="ECO:0000256" key="1">
    <source>
        <dbReference type="ARBA" id="ARBA00022837"/>
    </source>
</evidence>
<proteinExistence type="predicted"/>
<dbReference type="PROSITE" id="PS50222">
    <property type="entry name" value="EF_HAND_2"/>
    <property type="match status" value="1"/>
</dbReference>
<dbReference type="InterPro" id="IPR018247">
    <property type="entry name" value="EF_Hand_1_Ca_BS"/>
</dbReference>
<evidence type="ECO:0000313" key="4">
    <source>
        <dbReference type="EMBL" id="KAH3890306.1"/>
    </source>
</evidence>
<comment type="caution">
    <text evidence="4">The sequence shown here is derived from an EMBL/GenBank/DDBJ whole genome shotgun (WGS) entry which is preliminary data.</text>
</comment>
<dbReference type="EMBL" id="JAIWYP010000001">
    <property type="protein sequence ID" value="KAH3890306.1"/>
    <property type="molecule type" value="Genomic_DNA"/>
</dbReference>